<dbReference type="PANTHER" id="PTHR28680">
    <property type="entry name" value="CENTROMERE PROTEIN X"/>
    <property type="match status" value="1"/>
</dbReference>
<dbReference type="Pfam" id="PF09415">
    <property type="entry name" value="CENP-X"/>
    <property type="match status" value="1"/>
</dbReference>
<evidence type="ECO:0000256" key="4">
    <source>
        <dbReference type="ARBA" id="ARBA00023125"/>
    </source>
</evidence>
<keyword evidence="3" id="KW-0227">DNA damage</keyword>
<accession>A0A0D2GD97</accession>
<dbReference type="Gene3D" id="6.10.130.30">
    <property type="match status" value="1"/>
</dbReference>
<proteinExistence type="inferred from homology"/>
<feature type="region of interest" description="Disordered" evidence="7">
    <location>
        <begin position="1"/>
        <end position="181"/>
    </location>
</feature>
<dbReference type="Proteomes" id="UP000054266">
    <property type="component" value="Unassembled WGS sequence"/>
</dbReference>
<reference evidence="8 9" key="1">
    <citation type="submission" date="2015-01" db="EMBL/GenBank/DDBJ databases">
        <title>The Genome Sequence of Capronia semiimmersa CBS27337.</title>
        <authorList>
            <consortium name="The Broad Institute Genomics Platform"/>
            <person name="Cuomo C."/>
            <person name="de Hoog S."/>
            <person name="Gorbushina A."/>
            <person name="Stielow B."/>
            <person name="Teixiera M."/>
            <person name="Abouelleil A."/>
            <person name="Chapman S.B."/>
            <person name="Priest M."/>
            <person name="Young S.K."/>
            <person name="Wortman J."/>
            <person name="Nusbaum C."/>
            <person name="Birren B."/>
        </authorList>
    </citation>
    <scope>NUCLEOTIDE SEQUENCE [LARGE SCALE GENOMIC DNA]</scope>
    <source>
        <strain evidence="8 9">CBS 27337</strain>
    </source>
</reference>
<dbReference type="GO" id="GO:0003677">
    <property type="term" value="F:DNA binding"/>
    <property type="evidence" value="ECO:0007669"/>
    <property type="project" value="UniProtKB-KW"/>
</dbReference>
<dbReference type="CDD" id="cd22921">
    <property type="entry name" value="HFD_CENP-X"/>
    <property type="match status" value="1"/>
</dbReference>
<dbReference type="GO" id="GO:0031297">
    <property type="term" value="P:replication fork processing"/>
    <property type="evidence" value="ECO:0007669"/>
    <property type="project" value="TreeGrafter"/>
</dbReference>
<dbReference type="PANTHER" id="PTHR28680:SF1">
    <property type="entry name" value="CENTROMERE PROTEIN X"/>
    <property type="match status" value="1"/>
</dbReference>
<comment type="subcellular location">
    <subcellularLocation>
        <location evidence="1">Nucleus</location>
    </subcellularLocation>
</comment>
<keyword evidence="5" id="KW-0234">DNA repair</keyword>
<dbReference type="GO" id="GO:0006281">
    <property type="term" value="P:DNA repair"/>
    <property type="evidence" value="ECO:0007669"/>
    <property type="project" value="UniProtKB-KW"/>
</dbReference>
<feature type="compositionally biased region" description="Acidic residues" evidence="7">
    <location>
        <begin position="97"/>
        <end position="120"/>
    </location>
</feature>
<dbReference type="AlphaFoldDB" id="A0A0D2GD97"/>
<evidence type="ECO:0000256" key="2">
    <source>
        <dbReference type="ARBA" id="ARBA00009359"/>
    </source>
</evidence>
<evidence type="ECO:0000256" key="6">
    <source>
        <dbReference type="ARBA" id="ARBA00023242"/>
    </source>
</evidence>
<organism evidence="8 9">
    <name type="scientific">Phialophora macrospora</name>
    <dbReference type="NCBI Taxonomy" id="1851006"/>
    <lineage>
        <taxon>Eukaryota</taxon>
        <taxon>Fungi</taxon>
        <taxon>Dikarya</taxon>
        <taxon>Ascomycota</taxon>
        <taxon>Pezizomycotina</taxon>
        <taxon>Eurotiomycetes</taxon>
        <taxon>Chaetothyriomycetidae</taxon>
        <taxon>Chaetothyriales</taxon>
        <taxon>Herpotrichiellaceae</taxon>
        <taxon>Phialophora</taxon>
    </lineage>
</organism>
<protein>
    <submittedName>
        <fullName evidence="8">Uncharacterized protein</fullName>
    </submittedName>
</protein>
<evidence type="ECO:0000313" key="9">
    <source>
        <dbReference type="Proteomes" id="UP000054266"/>
    </source>
</evidence>
<dbReference type="InterPro" id="IPR018552">
    <property type="entry name" value="CENP-X"/>
</dbReference>
<feature type="compositionally biased region" description="Acidic residues" evidence="7">
    <location>
        <begin position="153"/>
        <end position="169"/>
    </location>
</feature>
<feature type="compositionally biased region" description="Basic and acidic residues" evidence="7">
    <location>
        <begin position="20"/>
        <end position="33"/>
    </location>
</feature>
<name>A0A0D2GD97_9EURO</name>
<dbReference type="HOGENOM" id="CLU_997591_0_0_1"/>
<keyword evidence="6" id="KW-0539">Nucleus</keyword>
<gene>
    <name evidence="8" type="ORF">PV04_02374</name>
</gene>
<dbReference type="EMBL" id="KN846957">
    <property type="protein sequence ID" value="KIW70064.1"/>
    <property type="molecule type" value="Genomic_DNA"/>
</dbReference>
<comment type="similarity">
    <text evidence="2">Belongs to the CENP-X/MHF2 family.</text>
</comment>
<dbReference type="GO" id="GO:0051382">
    <property type="term" value="P:kinetochore assembly"/>
    <property type="evidence" value="ECO:0007669"/>
    <property type="project" value="InterPro"/>
</dbReference>
<sequence>MAPTASSKRSRLPFSPPRPEVSKVTKSTKEKSKNNKGATKRKSGGIINGNSGVSKSTPKPKPRVTSGAKEKGKRKRIERGKQRGAGGTMRALLNAASDEDDDDDELESHDEKEDDNDEVNDIVPNMDTDVGTDKDTDSNPGTEESGSERHDLDDDEDDDREDGREDADEPASPASRLNFSSPEPDFILAEVTHPHNQSTKPSSSPDSDEYPIPLPLIHRIMHTHFSVPNTVLSQHARALMGTYVGVFVKEAIRRCVDEKKERVKRGEGGDVGWLEVEDLERVGCQLVLDF</sequence>
<dbReference type="GO" id="GO:0071821">
    <property type="term" value="C:FANCM-MHF complex"/>
    <property type="evidence" value="ECO:0007669"/>
    <property type="project" value="TreeGrafter"/>
</dbReference>
<keyword evidence="9" id="KW-1185">Reference proteome</keyword>
<evidence type="ECO:0000313" key="8">
    <source>
        <dbReference type="EMBL" id="KIW70064.1"/>
    </source>
</evidence>
<evidence type="ECO:0000256" key="5">
    <source>
        <dbReference type="ARBA" id="ARBA00023204"/>
    </source>
</evidence>
<dbReference type="GO" id="GO:0000712">
    <property type="term" value="P:resolution of meiotic recombination intermediates"/>
    <property type="evidence" value="ECO:0007669"/>
    <property type="project" value="TreeGrafter"/>
</dbReference>
<evidence type="ECO:0000256" key="7">
    <source>
        <dbReference type="SAM" id="MobiDB-lite"/>
    </source>
</evidence>
<feature type="compositionally biased region" description="Low complexity" evidence="7">
    <location>
        <begin position="44"/>
        <end position="56"/>
    </location>
</feature>
<evidence type="ECO:0000256" key="1">
    <source>
        <dbReference type="ARBA" id="ARBA00004123"/>
    </source>
</evidence>
<keyword evidence="4" id="KW-0238">DNA-binding</keyword>
<evidence type="ECO:0000256" key="3">
    <source>
        <dbReference type="ARBA" id="ARBA00022763"/>
    </source>
</evidence>